<gene>
    <name evidence="2" type="ORF">O181_104768</name>
</gene>
<dbReference type="EMBL" id="AVOT02076791">
    <property type="protein sequence ID" value="MBW0565053.1"/>
    <property type="molecule type" value="Genomic_DNA"/>
</dbReference>
<evidence type="ECO:0000256" key="1">
    <source>
        <dbReference type="SAM" id="MobiDB-lite"/>
    </source>
</evidence>
<evidence type="ECO:0000313" key="2">
    <source>
        <dbReference type="EMBL" id="MBW0565053.1"/>
    </source>
</evidence>
<feature type="region of interest" description="Disordered" evidence="1">
    <location>
        <begin position="1"/>
        <end position="20"/>
    </location>
</feature>
<name>A0A9Q3PKB8_9BASI</name>
<dbReference type="AlphaFoldDB" id="A0A9Q3PKB8"/>
<feature type="compositionally biased region" description="Basic residues" evidence="1">
    <location>
        <begin position="1"/>
        <end position="13"/>
    </location>
</feature>
<evidence type="ECO:0000313" key="3">
    <source>
        <dbReference type="Proteomes" id="UP000765509"/>
    </source>
</evidence>
<dbReference type="OrthoDB" id="2274292at2759"/>
<protein>
    <submittedName>
        <fullName evidence="2">Uncharacterized protein</fullName>
    </submittedName>
</protein>
<accession>A0A9Q3PKB8</accession>
<sequence>MGKSAKFHKRPTRKEKLGLSSASSTVRAAIINSKFKQVEQTIVPKHVNKTDQLEKSDKPYSLIQNPKAIVDDDDNDQMELDNDFGLNKKKRKDLKLKVTKKLKATSNLITSDQLDYIDLYEKSDPRNKKKQ</sequence>
<keyword evidence="3" id="KW-1185">Reference proteome</keyword>
<dbReference type="Proteomes" id="UP000765509">
    <property type="component" value="Unassembled WGS sequence"/>
</dbReference>
<reference evidence="2" key="1">
    <citation type="submission" date="2021-03" db="EMBL/GenBank/DDBJ databases">
        <title>Draft genome sequence of rust myrtle Austropuccinia psidii MF-1, a brazilian biotype.</title>
        <authorList>
            <person name="Quecine M.C."/>
            <person name="Pachon D.M.R."/>
            <person name="Bonatelli M.L."/>
            <person name="Correr F.H."/>
            <person name="Franceschini L.M."/>
            <person name="Leite T.F."/>
            <person name="Margarido G.R.A."/>
            <person name="Almeida C.A."/>
            <person name="Ferrarezi J.A."/>
            <person name="Labate C.A."/>
        </authorList>
    </citation>
    <scope>NUCLEOTIDE SEQUENCE</scope>
    <source>
        <strain evidence="2">MF-1</strain>
    </source>
</reference>
<organism evidence="2 3">
    <name type="scientific">Austropuccinia psidii MF-1</name>
    <dbReference type="NCBI Taxonomy" id="1389203"/>
    <lineage>
        <taxon>Eukaryota</taxon>
        <taxon>Fungi</taxon>
        <taxon>Dikarya</taxon>
        <taxon>Basidiomycota</taxon>
        <taxon>Pucciniomycotina</taxon>
        <taxon>Pucciniomycetes</taxon>
        <taxon>Pucciniales</taxon>
        <taxon>Sphaerophragmiaceae</taxon>
        <taxon>Austropuccinia</taxon>
    </lineage>
</organism>
<comment type="caution">
    <text evidence="2">The sequence shown here is derived from an EMBL/GenBank/DDBJ whole genome shotgun (WGS) entry which is preliminary data.</text>
</comment>
<proteinExistence type="predicted"/>